<reference evidence="2" key="1">
    <citation type="submission" date="2016-06" db="EMBL/GenBank/DDBJ databases">
        <authorList>
            <person name="McIlroy S.J."/>
            <person name="Karst S.M."/>
            <person name="Albertsen M."/>
        </authorList>
    </citation>
    <scope>NUCLEOTIDE SEQUENCE [LARGE SCALE GENOMIC DNA]</scope>
</reference>
<evidence type="ECO:0000313" key="2">
    <source>
        <dbReference type="Proteomes" id="UP000199169"/>
    </source>
</evidence>
<evidence type="ECO:0000313" key="1">
    <source>
        <dbReference type="EMBL" id="SBT08739.1"/>
    </source>
</evidence>
<dbReference type="AlphaFoldDB" id="A0A1A8XUK9"/>
<gene>
    <name evidence="1" type="ORF">ACCAA_620013</name>
</gene>
<dbReference type="Proteomes" id="UP000199169">
    <property type="component" value="Unassembled WGS sequence"/>
</dbReference>
<name>A0A1A8XUK9_9PROT</name>
<protein>
    <submittedName>
        <fullName evidence="1">Uncharacterized protein</fullName>
    </submittedName>
</protein>
<organism evidence="1 2">
    <name type="scientific">Candidatus Accumulibacter aalborgensis</name>
    <dbReference type="NCBI Taxonomy" id="1860102"/>
    <lineage>
        <taxon>Bacteria</taxon>
        <taxon>Pseudomonadati</taxon>
        <taxon>Pseudomonadota</taxon>
        <taxon>Betaproteobacteria</taxon>
        <taxon>Candidatus Accumulibacter</taxon>
    </lineage>
</organism>
<dbReference type="EMBL" id="FLQX01000141">
    <property type="protein sequence ID" value="SBT08739.1"/>
    <property type="molecule type" value="Genomic_DNA"/>
</dbReference>
<sequence length="1175" mass="130280">MAQINPAQLKRRLLLDQSEKVMKRRIECSDAPFLGLFGQEFDRYRDMRQAVVEEIRANPTSQGYLHHLEQRPALFSVWMVWHVMKGMGQDGRFSLYPYLQAALGMTREPGQSERESLWKSFRHAIVKLGLDPSPVTTGAGFMVNEYLRQVGVPLAWADDLARKMLAFARSAGLPDDDDPEGIASWQLALDAKLAAPFSQTARKGLALDTLGYYTRVFLRVRNAGGQAIDPTHALEKAMEAALVATVTGNDGIRRAAPPYVLLHDGILGVFLPGREEGEWSVTIDGGTRNYRASADDRFAPIGIALPREIEIRDHLSRQSSKIRLWEDQRSNRLLVFAANGRLKGQAQLEQTEALTLPPGDYTILSRFAPNGQEVEEVREQPRIFMFSLFLHPGSKHVLANGPAQLSLQAESQVFLNWQGDGRNTRDGTEFFPDDLSLTVEIPPDWLAFGGRDYVLSLTAAGLGARLEISITVNEAGTVLVDIGAEARRAGWAKGFARLLAELRRPNEVRALQRSAVLYWHGLLSVSDGLRFKCEAPPVNFEPMISENVVLSGAILKPGNGTGRMLRLVFRLGDQRRQVLTWAIPGVFVEVESILDGGQSQRISRPLGSTEVVSTISAKQILVTASDAGELRLGDWSQPVDFARRPLKALSAAFLAEHITSTANTLSYLNCRSGAEIPLLNLVQPHSVSGIGGEVKDGQFEVRLVMSEPLEELAITAQELLSGDRVAMRLLANRTEWTGQTFARARLMVLNDEQGGYQAHACFNLDRWPSGAWVFRFDGRLRGIWGHLENARRDVFGIGLAWDERRQAQRSENFLAKLDALDDEQALVVLQRVQEALLPCYALESWNSLKWLGDAWSRLVMRWKRREGEALTALTDMAALQPPDNSAASWQLQMTVGAVLPRLFALPAREYRRVNERPSSMLRALKAIATMATSYPSVFPDLIHPVAATGFSNVLAMMGGANPKEFVLEQYTQGLGQVDSYKYLFQLDDDGFLPGPGDYLGPLHLRHALRSLESRYKAGLSGNELRRGQAIGLCQHACRRLPRIEGTGTPSTLLGKSPFMNPWPTTADAVDEEVTLTRQHLEGMGHLLASLAWACRLDARRPGTLETWLGRVNHMAIPLQGPLSYLLQVGEAAFSFYLVLWELVLMADGGPASVTTTAISANQATQFGRRRLRAIR</sequence>
<accession>A0A1A8XUK9</accession>
<dbReference type="RefSeq" id="WP_186408424.1">
    <property type="nucleotide sequence ID" value="NZ_FLQX01000141.1"/>
</dbReference>
<keyword evidence="2" id="KW-1185">Reference proteome</keyword>
<proteinExistence type="predicted"/>
<dbReference type="STRING" id="1860102.ACCAA_620013"/>